<keyword evidence="5 7" id="KW-0496">Mitochondrion</keyword>
<dbReference type="GO" id="GO:0005743">
    <property type="term" value="C:mitochondrial inner membrane"/>
    <property type="evidence" value="ECO:0007669"/>
    <property type="project" value="UniProtKB-SubCell"/>
</dbReference>
<gene>
    <name evidence="8" type="ORF">JEQ12_015147</name>
</gene>
<evidence type="ECO:0000256" key="6">
    <source>
        <dbReference type="ARBA" id="ARBA00023136"/>
    </source>
</evidence>
<dbReference type="PANTHER" id="PTHR10707:SF12">
    <property type="entry name" value="CYTOCHROME C OXIDASE SUBUNIT 4 ISOFORM 1, MITOCHONDRIAL"/>
    <property type="match status" value="1"/>
</dbReference>
<dbReference type="SUPFAM" id="SSF81406">
    <property type="entry name" value="Mitochondrial cytochrome c oxidase subunit IV"/>
    <property type="match status" value="1"/>
</dbReference>
<comment type="caution">
    <text evidence="8">The sequence shown here is derived from an EMBL/GenBank/DDBJ whole genome shotgun (WGS) entry which is preliminary data.</text>
</comment>
<comment type="function">
    <text evidence="7">Component of the cytochrome c oxidase, the last enzyme in the mitochondrial electron transport chain which drives oxidative phosphorylation.</text>
</comment>
<name>A0A836ALG2_SHEEP</name>
<dbReference type="AlphaFoldDB" id="A0A836ALG2"/>
<dbReference type="GO" id="GO:0045277">
    <property type="term" value="C:respiratory chain complex IV"/>
    <property type="evidence" value="ECO:0007669"/>
    <property type="project" value="InterPro"/>
</dbReference>
<dbReference type="PANTHER" id="PTHR10707">
    <property type="entry name" value="CYTOCHROME C OXIDASE SUBUNIT IV"/>
    <property type="match status" value="1"/>
</dbReference>
<dbReference type="Pfam" id="PF02936">
    <property type="entry name" value="COX4"/>
    <property type="match status" value="1"/>
</dbReference>
<dbReference type="Proteomes" id="UP000664991">
    <property type="component" value="Unassembled WGS sequence"/>
</dbReference>
<dbReference type="InterPro" id="IPR004203">
    <property type="entry name" value="Cyt_c_oxidase_su4_fam"/>
</dbReference>
<keyword evidence="4 7" id="KW-0999">Mitochondrion inner membrane</keyword>
<dbReference type="InterPro" id="IPR013288">
    <property type="entry name" value="Cyt_c_oxidase_su4"/>
</dbReference>
<comment type="subunit">
    <text evidence="7">Component of the cytochrome c oxidase (complex IV, CIV), a multisubunit enzyme composed of 14 subunits.</text>
</comment>
<evidence type="ECO:0000256" key="2">
    <source>
        <dbReference type="ARBA" id="ARBA00004673"/>
    </source>
</evidence>
<evidence type="ECO:0000256" key="1">
    <source>
        <dbReference type="ARBA" id="ARBA00004434"/>
    </source>
</evidence>
<comment type="pathway">
    <text evidence="2 7">Energy metabolism; oxidative phosphorylation.</text>
</comment>
<dbReference type="GO" id="GO:0006123">
    <property type="term" value="P:mitochondrial electron transport, cytochrome c to oxygen"/>
    <property type="evidence" value="ECO:0007669"/>
    <property type="project" value="InterPro"/>
</dbReference>
<protein>
    <recommendedName>
        <fullName evidence="7">Cytochrome c oxidase subunit 4</fullName>
    </recommendedName>
</protein>
<sequence>MSATRVFSLIGRRTISTSVCVWAHGSVVKSEDYALPSYVDRRDYPLPDVAHIKNLSASQKALKQKEKASWSSLSISEKVELYHLKFKESFAEMNRSTNQCKTVVGVATFFLASPRSASSSGRSTMCTAPSCTPLKRSGWPSRPRGCSS</sequence>
<dbReference type="EMBL" id="JAEMGP010000003">
    <property type="protein sequence ID" value="KAG5212718.1"/>
    <property type="molecule type" value="Genomic_DNA"/>
</dbReference>
<accession>A0A836ALG2</accession>
<comment type="similarity">
    <text evidence="3 7">Belongs to the cytochrome c oxidase IV family.</text>
</comment>
<dbReference type="PRINTS" id="PR01873">
    <property type="entry name" value="CYTCOXIDASE4"/>
</dbReference>
<organism evidence="8 9">
    <name type="scientific">Ovis aries</name>
    <name type="common">Sheep</name>
    <dbReference type="NCBI Taxonomy" id="9940"/>
    <lineage>
        <taxon>Eukaryota</taxon>
        <taxon>Metazoa</taxon>
        <taxon>Chordata</taxon>
        <taxon>Craniata</taxon>
        <taxon>Vertebrata</taxon>
        <taxon>Euteleostomi</taxon>
        <taxon>Mammalia</taxon>
        <taxon>Eutheria</taxon>
        <taxon>Laurasiatheria</taxon>
        <taxon>Artiodactyla</taxon>
        <taxon>Ruminantia</taxon>
        <taxon>Pecora</taxon>
        <taxon>Bovidae</taxon>
        <taxon>Caprinae</taxon>
        <taxon>Ovis</taxon>
    </lineage>
</organism>
<evidence type="ECO:0000256" key="7">
    <source>
        <dbReference type="RuleBase" id="RU367145"/>
    </source>
</evidence>
<evidence type="ECO:0000313" key="8">
    <source>
        <dbReference type="EMBL" id="KAG5212718.1"/>
    </source>
</evidence>
<dbReference type="InterPro" id="IPR036639">
    <property type="entry name" value="Cyt_c_oxidase_su4_sf"/>
</dbReference>
<comment type="subcellular location">
    <subcellularLocation>
        <location evidence="1 7">Mitochondrion inner membrane</location>
        <topology evidence="1 7">Single-pass membrane protein</topology>
    </subcellularLocation>
</comment>
<evidence type="ECO:0000313" key="9">
    <source>
        <dbReference type="Proteomes" id="UP000664991"/>
    </source>
</evidence>
<reference evidence="8 9" key="1">
    <citation type="submission" date="2020-12" db="EMBL/GenBank/DDBJ databases">
        <title>De novo assembly of Tibetan sheep genome.</title>
        <authorList>
            <person name="Li X."/>
        </authorList>
    </citation>
    <scope>NUCLEOTIDE SEQUENCE [LARGE SCALE GENOMIC DNA]</scope>
    <source>
        <tissue evidence="8">Heart</tissue>
    </source>
</reference>
<evidence type="ECO:0000256" key="5">
    <source>
        <dbReference type="ARBA" id="ARBA00023128"/>
    </source>
</evidence>
<proteinExistence type="inferred from homology"/>
<dbReference type="UniPathway" id="UPA00705"/>
<evidence type="ECO:0000256" key="4">
    <source>
        <dbReference type="ARBA" id="ARBA00022792"/>
    </source>
</evidence>
<dbReference type="Gene3D" id="1.10.442.10">
    <property type="entry name" value="Cytochrome c oxidase subunit IV"/>
    <property type="match status" value="1"/>
</dbReference>
<evidence type="ECO:0000256" key="3">
    <source>
        <dbReference type="ARBA" id="ARBA00008135"/>
    </source>
</evidence>
<keyword evidence="6" id="KW-0472">Membrane</keyword>